<dbReference type="SUPFAM" id="SSF51197">
    <property type="entry name" value="Clavaminate synthase-like"/>
    <property type="match status" value="1"/>
</dbReference>
<dbReference type="Proteomes" id="UP000242791">
    <property type="component" value="Unassembled WGS sequence"/>
</dbReference>
<dbReference type="STRING" id="1658174.A0A1J9R1H5"/>
<dbReference type="Gene3D" id="2.60.120.650">
    <property type="entry name" value="Cupin"/>
    <property type="match status" value="1"/>
</dbReference>
<dbReference type="AlphaFoldDB" id="A0A1J9R1H5"/>
<organism evidence="2 3">
    <name type="scientific">Blastomyces percursus</name>
    <dbReference type="NCBI Taxonomy" id="1658174"/>
    <lineage>
        <taxon>Eukaryota</taxon>
        <taxon>Fungi</taxon>
        <taxon>Dikarya</taxon>
        <taxon>Ascomycota</taxon>
        <taxon>Pezizomycotina</taxon>
        <taxon>Eurotiomycetes</taxon>
        <taxon>Eurotiomycetidae</taxon>
        <taxon>Onygenales</taxon>
        <taxon>Ajellomycetaceae</taxon>
        <taxon>Blastomyces</taxon>
    </lineage>
</organism>
<gene>
    <name evidence="2" type="ORF">ACJ73_07209</name>
</gene>
<proteinExistence type="predicted"/>
<accession>A0A1J9R1H5</accession>
<sequence length="260" mass="29799">MNIALPKDLWNLRPCQKLQNALRLNCQEDEQLELKANFSTTGTFVDLHIDQNRHGLSQSIGDNEKIWLFYPPTEENLRIFTQSTGETSRVTKISRQLHEGLVAQVDSTKVVYIPPGWIHATFTTQPGTLVGINFSSLECLPVMAESLGIHSTMMFRLPGDFSDDFLEYQSVIASFLTDEFEPQLLGEVLSSWVWLHRTLQNTAQFRQTTEAQQMFKALMELFCKVLETGTAGKRAPCCEKQYHDLYRHIQRHHSPLDLLN</sequence>
<evidence type="ECO:0000313" key="2">
    <source>
        <dbReference type="EMBL" id="OJD21453.1"/>
    </source>
</evidence>
<dbReference type="InterPro" id="IPR003347">
    <property type="entry name" value="JmjC_dom"/>
</dbReference>
<dbReference type="EMBL" id="LGTZ01001408">
    <property type="protein sequence ID" value="OJD21453.1"/>
    <property type="molecule type" value="Genomic_DNA"/>
</dbReference>
<evidence type="ECO:0000259" key="1">
    <source>
        <dbReference type="PROSITE" id="PS51184"/>
    </source>
</evidence>
<dbReference type="VEuPathDB" id="FungiDB:ACJ73_07209"/>
<comment type="caution">
    <text evidence="2">The sequence shown here is derived from an EMBL/GenBank/DDBJ whole genome shotgun (WGS) entry which is preliminary data.</text>
</comment>
<name>A0A1J9R1H5_9EURO</name>
<feature type="domain" description="JmjC" evidence="1">
    <location>
        <begin position="7"/>
        <end position="151"/>
    </location>
</feature>
<reference evidence="2 3" key="1">
    <citation type="submission" date="2015-08" db="EMBL/GenBank/DDBJ databases">
        <title>Emmonsia species relationships and genome sequence.</title>
        <authorList>
            <person name="Cuomo C.A."/>
            <person name="Schwartz I.S."/>
            <person name="Kenyon C."/>
            <person name="De Hoog G.S."/>
            <person name="Govender N.P."/>
            <person name="Botha A."/>
            <person name="Moreno L."/>
            <person name="De Vries M."/>
            <person name="Munoz J.F."/>
            <person name="Stielow J.B."/>
        </authorList>
    </citation>
    <scope>NUCLEOTIDE SEQUENCE [LARGE SCALE GENOMIC DNA]</scope>
    <source>
        <strain evidence="2 3">EI222</strain>
    </source>
</reference>
<dbReference type="OrthoDB" id="4196125at2759"/>
<dbReference type="PROSITE" id="PS51184">
    <property type="entry name" value="JMJC"/>
    <property type="match status" value="1"/>
</dbReference>
<evidence type="ECO:0000313" key="3">
    <source>
        <dbReference type="Proteomes" id="UP000242791"/>
    </source>
</evidence>
<protein>
    <recommendedName>
        <fullName evidence="1">JmjC domain-containing protein</fullName>
    </recommendedName>
</protein>
<keyword evidence="3" id="KW-1185">Reference proteome</keyword>